<name>A0A443SKU6_9ACAR</name>
<reference evidence="7 8" key="1">
    <citation type="journal article" date="2018" name="Gigascience">
        <title>Genomes of trombidid mites reveal novel predicted allergens and laterally-transferred genes associated with secondary metabolism.</title>
        <authorList>
            <person name="Dong X."/>
            <person name="Chaisiri K."/>
            <person name="Xia D."/>
            <person name="Armstrong S.D."/>
            <person name="Fang Y."/>
            <person name="Donnelly M.J."/>
            <person name="Kadowaki T."/>
            <person name="McGarry J.W."/>
            <person name="Darby A.C."/>
            <person name="Makepeace B.L."/>
        </authorList>
    </citation>
    <scope>NUCLEOTIDE SEQUENCE [LARGE SCALE GENOMIC DNA]</scope>
    <source>
        <strain evidence="7">UoL-UT</strain>
    </source>
</reference>
<comment type="subcellular location">
    <subcellularLocation>
        <location evidence="1">Membrane</location>
        <topology evidence="1">Multi-pass membrane protein</topology>
    </subcellularLocation>
</comment>
<evidence type="ECO:0000256" key="6">
    <source>
        <dbReference type="SAM" id="Phobius"/>
    </source>
</evidence>
<dbReference type="SUPFAM" id="SSF103473">
    <property type="entry name" value="MFS general substrate transporter"/>
    <property type="match status" value="1"/>
</dbReference>
<dbReference type="InterPro" id="IPR050930">
    <property type="entry name" value="MFS_Vesicular_Transporter"/>
</dbReference>
<evidence type="ECO:0000313" key="8">
    <source>
        <dbReference type="Proteomes" id="UP000288716"/>
    </source>
</evidence>
<dbReference type="PANTHER" id="PTHR23506:SF23">
    <property type="entry name" value="GH10249P"/>
    <property type="match status" value="1"/>
</dbReference>
<dbReference type="InterPro" id="IPR036259">
    <property type="entry name" value="MFS_trans_sf"/>
</dbReference>
<evidence type="ECO:0000256" key="3">
    <source>
        <dbReference type="ARBA" id="ARBA00022692"/>
    </source>
</evidence>
<evidence type="ECO:0000256" key="1">
    <source>
        <dbReference type="ARBA" id="ARBA00004141"/>
    </source>
</evidence>
<protein>
    <submittedName>
        <fullName evidence="7">Uncharacterized protein</fullName>
    </submittedName>
</protein>
<gene>
    <name evidence="7" type="ORF">B4U80_13689</name>
</gene>
<feature type="transmembrane region" description="Helical" evidence="6">
    <location>
        <begin position="108"/>
        <end position="126"/>
    </location>
</feature>
<feature type="transmembrane region" description="Helical" evidence="6">
    <location>
        <begin position="46"/>
        <end position="71"/>
    </location>
</feature>
<evidence type="ECO:0000256" key="4">
    <source>
        <dbReference type="ARBA" id="ARBA00022989"/>
    </source>
</evidence>
<dbReference type="PANTHER" id="PTHR23506">
    <property type="entry name" value="GH10249P"/>
    <property type="match status" value="1"/>
</dbReference>
<accession>A0A443SKU6</accession>
<keyword evidence="2" id="KW-0813">Transport</keyword>
<dbReference type="GO" id="GO:0016020">
    <property type="term" value="C:membrane"/>
    <property type="evidence" value="ECO:0007669"/>
    <property type="project" value="UniProtKB-SubCell"/>
</dbReference>
<evidence type="ECO:0000256" key="2">
    <source>
        <dbReference type="ARBA" id="ARBA00022448"/>
    </source>
</evidence>
<keyword evidence="8" id="KW-1185">Reference proteome</keyword>
<evidence type="ECO:0000313" key="7">
    <source>
        <dbReference type="EMBL" id="RWS28083.1"/>
    </source>
</evidence>
<evidence type="ECO:0000256" key="5">
    <source>
        <dbReference type="ARBA" id="ARBA00023136"/>
    </source>
</evidence>
<dbReference type="AlphaFoldDB" id="A0A443SKU6"/>
<dbReference type="GO" id="GO:0022857">
    <property type="term" value="F:transmembrane transporter activity"/>
    <property type="evidence" value="ECO:0007669"/>
    <property type="project" value="TreeGrafter"/>
</dbReference>
<feature type="transmembrane region" description="Helical" evidence="6">
    <location>
        <begin position="138"/>
        <end position="156"/>
    </location>
</feature>
<organism evidence="7 8">
    <name type="scientific">Leptotrombidium deliense</name>
    <dbReference type="NCBI Taxonomy" id="299467"/>
    <lineage>
        <taxon>Eukaryota</taxon>
        <taxon>Metazoa</taxon>
        <taxon>Ecdysozoa</taxon>
        <taxon>Arthropoda</taxon>
        <taxon>Chelicerata</taxon>
        <taxon>Arachnida</taxon>
        <taxon>Acari</taxon>
        <taxon>Acariformes</taxon>
        <taxon>Trombidiformes</taxon>
        <taxon>Prostigmata</taxon>
        <taxon>Anystina</taxon>
        <taxon>Parasitengona</taxon>
        <taxon>Trombiculoidea</taxon>
        <taxon>Trombiculidae</taxon>
        <taxon>Leptotrombidium</taxon>
    </lineage>
</organism>
<dbReference type="EMBL" id="NCKV01001600">
    <property type="protein sequence ID" value="RWS28083.1"/>
    <property type="molecule type" value="Genomic_DNA"/>
</dbReference>
<dbReference type="Proteomes" id="UP000288716">
    <property type="component" value="Unassembled WGS sequence"/>
</dbReference>
<sequence length="220" mass="24674">MLLCPFSVIYIPPINEEEETESENQSVQTTTQVSFKQILSITNIQVICLVVFTELATLASLTTILELLLLSIKCTRIFIGFAFSVIPLFYSLMSLLVDKITQRITPKYVLLLGLLLNVISFAILIWEKLIAAYFNIEYLIIPILALIGTGQSLSLIPSMPLITQSVTELGWSANTNVYSKFDQQFQQISCSFVIGSLMSGYIYEHFEAQILFTTLCSTSQ</sequence>
<feature type="transmembrane region" description="Helical" evidence="6">
    <location>
        <begin position="77"/>
        <end position="96"/>
    </location>
</feature>
<comment type="caution">
    <text evidence="7">The sequence shown here is derived from an EMBL/GenBank/DDBJ whole genome shotgun (WGS) entry which is preliminary data.</text>
</comment>
<keyword evidence="4 6" id="KW-1133">Transmembrane helix</keyword>
<dbReference type="Gene3D" id="1.20.1250.20">
    <property type="entry name" value="MFS general substrate transporter like domains"/>
    <property type="match status" value="1"/>
</dbReference>
<keyword evidence="5 6" id="KW-0472">Membrane</keyword>
<keyword evidence="3 6" id="KW-0812">Transmembrane</keyword>
<dbReference type="VEuPathDB" id="VectorBase:LDEU003957"/>
<proteinExistence type="predicted"/>